<dbReference type="InterPro" id="IPR036135">
    <property type="entry name" value="MoeA_linker/N_sf"/>
</dbReference>
<dbReference type="PROSITE" id="PS01079">
    <property type="entry name" value="MOCF_BIOSYNTHESIS_2"/>
    <property type="match status" value="1"/>
</dbReference>
<dbReference type="InterPro" id="IPR036425">
    <property type="entry name" value="MoaB/Mog-like_dom_sf"/>
</dbReference>
<keyword evidence="4 5" id="KW-0501">Molybdenum cofactor biosynthesis</keyword>
<evidence type="ECO:0000313" key="8">
    <source>
        <dbReference type="EMBL" id="KZO98170.1"/>
    </source>
</evidence>
<evidence type="ECO:0000256" key="4">
    <source>
        <dbReference type="ARBA" id="ARBA00023150"/>
    </source>
</evidence>
<comment type="similarity">
    <text evidence="5">Belongs to the MoeA family.</text>
</comment>
<dbReference type="UniPathway" id="UPA00344"/>
<keyword evidence="5" id="KW-0808">Transferase</keyword>
<dbReference type="PANTHER" id="PTHR10192">
    <property type="entry name" value="MOLYBDOPTERIN BIOSYNTHESIS PROTEIN"/>
    <property type="match status" value="1"/>
</dbReference>
<sequence>MPYKVALLTVSDTAAADAKVDRSGPLLQDILAGQPSDFIITGASIVPDDKDQISKAVKDWITGGDVDWMITTGGTGFGVRDCTPEAIAPLIERPAPGLVHAMMSYSLIKTPLAALARPVAGTIGKTLIVTLPGSTKAVKENMELLLTNGLATHALDLITGGSGREVHAAMGAGHASTSSSGPTTAPVHSHTDHQHHHHHHHHGHEHHTPIPKSVLSHDPTQPVSLRHRESPYPLLDLQDAIDLVLKHSSRLDMVEKAFSSALVGHVLAEDVYAPQDVPNTRTTNVDGYAVRTSDEPGIYKVLSPLTHPRSQSIPDGFVYRVNTGSPLPPNTQAVIMVEDTKLVSTVISDGDDDGEELEIETLAKMDAGENTRAPGSDVKKGALALEKGLILGSGGGEIGTIAFVGRKKVHVYRKPVVAILSTGNELADITGSGAAPDGEDWTGIWDTNRPSLQAVLEGMGYEVVDLGVVNDDIKSHVDALIHGLQSADVILTTGGTSMGSTDLLKPVIERYLNGTIHFGRVKVKPGKPTTFATMQYDGKTKSIFALPGNPASALVCFYIFVVPALRTMGGWPENRVRLPSVTVTLQDPCPRDPRPEYHRVHVRATPEGLIAYSTGGQRSSRVASLSGANGLVYVPPATKEERGPLAKGSKAQAVIIGELEN</sequence>
<gene>
    <name evidence="8" type="ORF">CALVIDRAFT_496765</name>
</gene>
<dbReference type="Gene3D" id="2.170.190.11">
    <property type="entry name" value="Molybdopterin biosynthesis moea protein, domain 3"/>
    <property type="match status" value="1"/>
</dbReference>
<dbReference type="InterPro" id="IPR008284">
    <property type="entry name" value="MoCF_biosynth_CS"/>
</dbReference>
<dbReference type="InterPro" id="IPR038987">
    <property type="entry name" value="MoeA-like"/>
</dbReference>
<comment type="function">
    <text evidence="5">Catalyzes two steps in the biosynthesis of the molybdenum cofactor. In the first step, molybdopterin is adenylated. Subsequently, molybdate is inserted into adenylated molybdopterin and AMP is released.</text>
</comment>
<evidence type="ECO:0000256" key="3">
    <source>
        <dbReference type="ARBA" id="ARBA00008339"/>
    </source>
</evidence>
<feature type="compositionally biased region" description="Low complexity" evidence="6">
    <location>
        <begin position="169"/>
        <end position="188"/>
    </location>
</feature>
<dbReference type="PANTHER" id="PTHR10192:SF5">
    <property type="entry name" value="GEPHYRIN"/>
    <property type="match status" value="1"/>
</dbReference>
<organism evidence="8 9">
    <name type="scientific">Calocera viscosa (strain TUFC12733)</name>
    <dbReference type="NCBI Taxonomy" id="1330018"/>
    <lineage>
        <taxon>Eukaryota</taxon>
        <taxon>Fungi</taxon>
        <taxon>Dikarya</taxon>
        <taxon>Basidiomycota</taxon>
        <taxon>Agaricomycotina</taxon>
        <taxon>Dacrymycetes</taxon>
        <taxon>Dacrymycetales</taxon>
        <taxon>Dacrymycetaceae</taxon>
        <taxon>Calocera</taxon>
    </lineage>
</organism>
<dbReference type="SUPFAM" id="SSF53218">
    <property type="entry name" value="Molybdenum cofactor biosynthesis proteins"/>
    <property type="match status" value="2"/>
</dbReference>
<keyword evidence="9" id="KW-1185">Reference proteome</keyword>
<dbReference type="CDD" id="cd00887">
    <property type="entry name" value="MoeA"/>
    <property type="match status" value="1"/>
</dbReference>
<dbReference type="Pfam" id="PF03454">
    <property type="entry name" value="MoeA_C"/>
    <property type="match status" value="1"/>
</dbReference>
<dbReference type="Proteomes" id="UP000076738">
    <property type="component" value="Unassembled WGS sequence"/>
</dbReference>
<comment type="catalytic activity">
    <reaction evidence="5">
        <text>molybdopterin + ATP + H(+) = adenylyl-molybdopterin + diphosphate</text>
        <dbReference type="Rhea" id="RHEA:31331"/>
        <dbReference type="ChEBI" id="CHEBI:15378"/>
        <dbReference type="ChEBI" id="CHEBI:30616"/>
        <dbReference type="ChEBI" id="CHEBI:33019"/>
        <dbReference type="ChEBI" id="CHEBI:58698"/>
        <dbReference type="ChEBI" id="CHEBI:62727"/>
    </reaction>
</comment>
<feature type="domain" description="MoaB/Mog" evidence="7">
    <location>
        <begin position="418"/>
        <end position="567"/>
    </location>
</feature>
<dbReference type="GO" id="GO:0006777">
    <property type="term" value="P:Mo-molybdopterin cofactor biosynthetic process"/>
    <property type="evidence" value="ECO:0007669"/>
    <property type="project" value="UniProtKB-UniRule"/>
</dbReference>
<keyword evidence="5" id="KW-0479">Metal-binding</keyword>
<evidence type="ECO:0000256" key="1">
    <source>
        <dbReference type="ARBA" id="ARBA00005046"/>
    </source>
</evidence>
<dbReference type="GO" id="GO:0005524">
    <property type="term" value="F:ATP binding"/>
    <property type="evidence" value="ECO:0007669"/>
    <property type="project" value="UniProtKB-UniRule"/>
</dbReference>
<feature type="domain" description="MoaB/Mog" evidence="7">
    <location>
        <begin position="6"/>
        <end position="152"/>
    </location>
</feature>
<dbReference type="InterPro" id="IPR005111">
    <property type="entry name" value="MoeA_C_domain_IV"/>
</dbReference>
<accession>A0A167NWW0</accession>
<dbReference type="SUPFAM" id="SSF63867">
    <property type="entry name" value="MoeA C-terminal domain-like"/>
    <property type="match status" value="1"/>
</dbReference>
<dbReference type="GO" id="GO:0005829">
    <property type="term" value="C:cytosol"/>
    <property type="evidence" value="ECO:0007669"/>
    <property type="project" value="TreeGrafter"/>
</dbReference>
<dbReference type="Gene3D" id="3.40.980.10">
    <property type="entry name" value="MoaB/Mog-like domain"/>
    <property type="match status" value="2"/>
</dbReference>
<dbReference type="InterPro" id="IPR005110">
    <property type="entry name" value="MoeA_linker/N"/>
</dbReference>
<feature type="region of interest" description="Disordered" evidence="6">
    <location>
        <begin position="169"/>
        <end position="226"/>
    </location>
</feature>
<evidence type="ECO:0000259" key="7">
    <source>
        <dbReference type="SMART" id="SM00852"/>
    </source>
</evidence>
<dbReference type="SMART" id="SM00852">
    <property type="entry name" value="MoCF_biosynth"/>
    <property type="match status" value="2"/>
</dbReference>
<evidence type="ECO:0000256" key="6">
    <source>
        <dbReference type="SAM" id="MobiDB-lite"/>
    </source>
</evidence>
<dbReference type="CDD" id="cd00886">
    <property type="entry name" value="MogA_MoaB"/>
    <property type="match status" value="1"/>
</dbReference>
<proteinExistence type="inferred from homology"/>
<dbReference type="Pfam" id="PF00994">
    <property type="entry name" value="MoCF_biosynth"/>
    <property type="match status" value="2"/>
</dbReference>
<comment type="catalytic activity">
    <reaction evidence="5">
        <text>adenylyl-molybdopterin + molybdate = Mo-molybdopterin + AMP + H(+)</text>
        <dbReference type="Rhea" id="RHEA:35047"/>
        <dbReference type="ChEBI" id="CHEBI:15378"/>
        <dbReference type="ChEBI" id="CHEBI:36264"/>
        <dbReference type="ChEBI" id="CHEBI:62727"/>
        <dbReference type="ChEBI" id="CHEBI:71302"/>
        <dbReference type="ChEBI" id="CHEBI:456215"/>
    </reaction>
</comment>
<keyword evidence="5" id="KW-0460">Magnesium</keyword>
<keyword evidence="5" id="KW-0500">Molybdenum</keyword>
<comment type="similarity">
    <text evidence="2">In the N-terminal section; belongs to the MoaB/Mog family.</text>
</comment>
<dbReference type="FunFam" id="3.40.980.10:FF:000001">
    <property type="entry name" value="Molybdopterin molybdenumtransferase"/>
    <property type="match status" value="1"/>
</dbReference>
<dbReference type="InterPro" id="IPR036688">
    <property type="entry name" value="MoeA_C_domain_IV_sf"/>
</dbReference>
<name>A0A167NWW0_CALVF</name>
<dbReference type="STRING" id="1330018.A0A167NWW0"/>
<dbReference type="AlphaFoldDB" id="A0A167NWW0"/>
<dbReference type="Pfam" id="PF03453">
    <property type="entry name" value="MoeA_N"/>
    <property type="match status" value="1"/>
</dbReference>
<evidence type="ECO:0000256" key="2">
    <source>
        <dbReference type="ARBA" id="ARBA00007589"/>
    </source>
</evidence>
<dbReference type="Gene3D" id="3.90.105.10">
    <property type="entry name" value="Molybdopterin biosynthesis moea protein, domain 2"/>
    <property type="match status" value="1"/>
</dbReference>
<dbReference type="OrthoDB" id="4349954at2759"/>
<protein>
    <submittedName>
        <fullName evidence="8">Molybdenum cofactor biosynthesis protein</fullName>
    </submittedName>
</protein>
<feature type="compositionally biased region" description="Basic residues" evidence="6">
    <location>
        <begin position="193"/>
        <end position="205"/>
    </location>
</feature>
<comment type="pathway">
    <text evidence="1 5">Cofactor biosynthesis; molybdopterin biosynthesis.</text>
</comment>
<dbReference type="NCBIfam" id="TIGR00177">
    <property type="entry name" value="molyb_syn"/>
    <property type="match status" value="2"/>
</dbReference>
<dbReference type="EMBL" id="KV417277">
    <property type="protein sequence ID" value="KZO98170.1"/>
    <property type="molecule type" value="Genomic_DNA"/>
</dbReference>
<dbReference type="GO" id="GO:0061599">
    <property type="term" value="F:molybdopterin molybdotransferase activity"/>
    <property type="evidence" value="ECO:0007669"/>
    <property type="project" value="UniProtKB-UniRule"/>
</dbReference>
<comment type="similarity">
    <text evidence="3">In the C-terminal section; belongs to the MoeA family.</text>
</comment>
<dbReference type="SUPFAM" id="SSF63882">
    <property type="entry name" value="MoeA N-terminal region -like"/>
    <property type="match status" value="1"/>
</dbReference>
<dbReference type="InterPro" id="IPR001453">
    <property type="entry name" value="MoaB/Mog_dom"/>
</dbReference>
<dbReference type="Gene3D" id="2.40.340.10">
    <property type="entry name" value="MoeA, C-terminal, domain IV"/>
    <property type="match status" value="1"/>
</dbReference>
<comment type="cofactor">
    <cofactor evidence="5">
        <name>Mg(2+)</name>
        <dbReference type="ChEBI" id="CHEBI:18420"/>
    </cofactor>
</comment>
<evidence type="ECO:0000256" key="5">
    <source>
        <dbReference type="RuleBase" id="RU365090"/>
    </source>
</evidence>
<dbReference type="GO" id="GO:0061598">
    <property type="term" value="F:molybdopterin adenylyltransferase activity"/>
    <property type="evidence" value="ECO:0007669"/>
    <property type="project" value="UniProtKB-UniRule"/>
</dbReference>
<reference evidence="8 9" key="1">
    <citation type="journal article" date="2016" name="Mol. Biol. Evol.">
        <title>Comparative Genomics of Early-Diverging Mushroom-Forming Fungi Provides Insights into the Origins of Lignocellulose Decay Capabilities.</title>
        <authorList>
            <person name="Nagy L.G."/>
            <person name="Riley R."/>
            <person name="Tritt A."/>
            <person name="Adam C."/>
            <person name="Daum C."/>
            <person name="Floudas D."/>
            <person name="Sun H."/>
            <person name="Yadav J.S."/>
            <person name="Pangilinan J."/>
            <person name="Larsson K.H."/>
            <person name="Matsuura K."/>
            <person name="Barry K."/>
            <person name="Labutti K."/>
            <person name="Kuo R."/>
            <person name="Ohm R.A."/>
            <person name="Bhattacharya S.S."/>
            <person name="Shirouzu T."/>
            <person name="Yoshinaga Y."/>
            <person name="Martin F.M."/>
            <person name="Grigoriev I.V."/>
            <person name="Hibbett D.S."/>
        </authorList>
    </citation>
    <scope>NUCLEOTIDE SEQUENCE [LARGE SCALE GENOMIC DNA]</scope>
    <source>
        <strain evidence="8 9">TUFC12733</strain>
    </source>
</reference>
<evidence type="ECO:0000313" key="9">
    <source>
        <dbReference type="Proteomes" id="UP000076738"/>
    </source>
</evidence>
<dbReference type="GO" id="GO:0046872">
    <property type="term" value="F:metal ion binding"/>
    <property type="evidence" value="ECO:0007669"/>
    <property type="project" value="UniProtKB-UniRule"/>
</dbReference>